<dbReference type="EMBL" id="KQ980368">
    <property type="protein sequence ID" value="KYN16333.1"/>
    <property type="molecule type" value="Genomic_DNA"/>
</dbReference>
<name>A0A151J2Q4_9HYME</name>
<proteinExistence type="predicted"/>
<sequence length="150" mass="17607">MKLGSTTSLLKRKNNQNSGLRRVLKTEIEKKRPHLKKKKVLFHQDNKYNVPFLDTDTPHIVLKELLRSIGFTVYYCNTQNVNIDSLCDTLPFIIMSDFSFMYDMPSDRAKNFKKEFIGEYVKMTKGKYTHNDKSLTMDTYKVLIVNARKT</sequence>
<protein>
    <submittedName>
        <fullName evidence="1">Uncharacterized protein</fullName>
    </submittedName>
</protein>
<dbReference type="STRING" id="471704.A0A151J2Q4"/>
<keyword evidence="2" id="KW-1185">Reference proteome</keyword>
<gene>
    <name evidence="1" type="ORF">ALC57_11415</name>
</gene>
<evidence type="ECO:0000313" key="1">
    <source>
        <dbReference type="EMBL" id="KYN16333.1"/>
    </source>
</evidence>
<dbReference type="AlphaFoldDB" id="A0A151J2Q4"/>
<evidence type="ECO:0000313" key="2">
    <source>
        <dbReference type="Proteomes" id="UP000078492"/>
    </source>
</evidence>
<accession>A0A151J2Q4</accession>
<reference evidence="1 2" key="1">
    <citation type="submission" date="2015-09" db="EMBL/GenBank/DDBJ databases">
        <title>Trachymyrmex cornetzi WGS genome.</title>
        <authorList>
            <person name="Nygaard S."/>
            <person name="Hu H."/>
            <person name="Boomsma J."/>
            <person name="Zhang G."/>
        </authorList>
    </citation>
    <scope>NUCLEOTIDE SEQUENCE [LARGE SCALE GENOMIC DNA]</scope>
    <source>
        <strain evidence="1">Tcor2-1</strain>
        <tissue evidence="1">Whole body</tissue>
    </source>
</reference>
<dbReference type="Proteomes" id="UP000078492">
    <property type="component" value="Unassembled WGS sequence"/>
</dbReference>
<organism evidence="1 2">
    <name type="scientific">Trachymyrmex cornetzi</name>
    <dbReference type="NCBI Taxonomy" id="471704"/>
    <lineage>
        <taxon>Eukaryota</taxon>
        <taxon>Metazoa</taxon>
        <taxon>Ecdysozoa</taxon>
        <taxon>Arthropoda</taxon>
        <taxon>Hexapoda</taxon>
        <taxon>Insecta</taxon>
        <taxon>Pterygota</taxon>
        <taxon>Neoptera</taxon>
        <taxon>Endopterygota</taxon>
        <taxon>Hymenoptera</taxon>
        <taxon>Apocrita</taxon>
        <taxon>Aculeata</taxon>
        <taxon>Formicoidea</taxon>
        <taxon>Formicidae</taxon>
        <taxon>Myrmicinae</taxon>
        <taxon>Trachymyrmex</taxon>
    </lineage>
</organism>